<evidence type="ECO:0000256" key="6">
    <source>
        <dbReference type="SAM" id="Phobius"/>
    </source>
</evidence>
<evidence type="ECO:0000256" key="5">
    <source>
        <dbReference type="ARBA" id="ARBA00023136"/>
    </source>
</evidence>
<accession>A0A1N7CX88</accession>
<dbReference type="Gene3D" id="3.40.50.12370">
    <property type="match status" value="1"/>
</dbReference>
<dbReference type="GO" id="GO:0022857">
    <property type="term" value="F:transmembrane transporter activity"/>
    <property type="evidence" value="ECO:0007669"/>
    <property type="project" value="InterPro"/>
</dbReference>
<feature type="transmembrane region" description="Helical" evidence="6">
    <location>
        <begin position="463"/>
        <end position="483"/>
    </location>
</feature>
<reference evidence="9" key="1">
    <citation type="submission" date="2017-01" db="EMBL/GenBank/DDBJ databases">
        <authorList>
            <person name="Varghese N."/>
            <person name="Submissions S."/>
        </authorList>
    </citation>
    <scope>NUCLEOTIDE SEQUENCE [LARGE SCALE GENOMIC DNA]</scope>
    <source>
        <strain evidence="9">CGMCC 1.7737</strain>
    </source>
</reference>
<feature type="transmembrane region" description="Helical" evidence="6">
    <location>
        <begin position="252"/>
        <end position="274"/>
    </location>
</feature>
<name>A0A1N7CX88_9EURY</name>
<gene>
    <name evidence="8" type="ORF">SAMN05421858_3323</name>
</gene>
<comment type="subcellular location">
    <subcellularLocation>
        <location evidence="1">Cell membrane</location>
        <topology evidence="1">Multi-pass membrane protein</topology>
    </subcellularLocation>
</comment>
<dbReference type="Proteomes" id="UP000186914">
    <property type="component" value="Unassembled WGS sequence"/>
</dbReference>
<feature type="domain" description="UspA" evidence="7">
    <location>
        <begin position="512"/>
        <end position="642"/>
    </location>
</feature>
<dbReference type="PANTHER" id="PTHR42770">
    <property type="entry name" value="AMINO ACID TRANSPORTER-RELATED"/>
    <property type="match status" value="1"/>
</dbReference>
<feature type="transmembrane region" description="Helical" evidence="6">
    <location>
        <begin position="323"/>
        <end position="343"/>
    </location>
</feature>
<feature type="transmembrane region" description="Helical" evidence="6">
    <location>
        <begin position="209"/>
        <end position="231"/>
    </location>
</feature>
<keyword evidence="2" id="KW-1003">Cell membrane</keyword>
<evidence type="ECO:0000313" key="9">
    <source>
        <dbReference type="Proteomes" id="UP000186914"/>
    </source>
</evidence>
<feature type="transmembrane region" description="Helical" evidence="6">
    <location>
        <begin position="432"/>
        <end position="457"/>
    </location>
</feature>
<feature type="transmembrane region" description="Helical" evidence="6">
    <location>
        <begin position="29"/>
        <end position="50"/>
    </location>
</feature>
<feature type="transmembrane region" description="Helical" evidence="6">
    <location>
        <begin position="176"/>
        <end position="197"/>
    </location>
</feature>
<dbReference type="SUPFAM" id="SSF52402">
    <property type="entry name" value="Adenine nucleotide alpha hydrolases-like"/>
    <property type="match status" value="2"/>
</dbReference>
<feature type="domain" description="UspA" evidence="7">
    <location>
        <begin position="650"/>
        <end position="771"/>
    </location>
</feature>
<dbReference type="InterPro" id="IPR002293">
    <property type="entry name" value="AA/rel_permease1"/>
</dbReference>
<evidence type="ECO:0000256" key="3">
    <source>
        <dbReference type="ARBA" id="ARBA00022692"/>
    </source>
</evidence>
<organism evidence="8 9">
    <name type="scientific">Haladaptatus litoreus</name>
    <dbReference type="NCBI Taxonomy" id="553468"/>
    <lineage>
        <taxon>Archaea</taxon>
        <taxon>Methanobacteriati</taxon>
        <taxon>Methanobacteriota</taxon>
        <taxon>Stenosarchaea group</taxon>
        <taxon>Halobacteria</taxon>
        <taxon>Halobacteriales</taxon>
        <taxon>Haladaptataceae</taxon>
        <taxon>Haladaptatus</taxon>
    </lineage>
</organism>
<evidence type="ECO:0000256" key="1">
    <source>
        <dbReference type="ARBA" id="ARBA00004651"/>
    </source>
</evidence>
<dbReference type="InterPro" id="IPR050367">
    <property type="entry name" value="APC_superfamily"/>
</dbReference>
<keyword evidence="4 6" id="KW-1133">Transmembrane helix</keyword>
<sequence>MSDSDSPLGGLDVSADGADFARELSLFDIIVIGIGAMIGGSIFVLTGLAAGESGPALILAFALNGFITIFTGMVYAELGSAFPEPGGGYLWVREALGRSQAFISGWMSWFAHAVAGSLYILSFGSFVTLILTEFFQAPTFGLSLVDLQKLFAVAAAAVFTYINYRGAKETSRAENVVTILQLFILGVFIVAGLWTIAGQSNTTVRFEPFFPNGVGGVFLAMGLTFIAFEGYEIIVQSGREVVNPRENIPKAVFYSMFIVVTIYILVGIVLLGAVDVTPALLETARQTDSIGGSTIADLPANPALWQVLGHLGEFGLAQAAGQLLPYGTLVILLTGILSALAALNATTFSSSRVGYALGNDRVFPDPFSRIHPDHQTPHISVLLSGTLIAVMAVSLPLAQVAAATDLMFLLLFLQVNYSMIRLRREYGDVLEYGYISPFFPYIPIVGILTKLFLAVYFFNYSPLAWYIAIGWILVGFGVFFAYSRGRIRRTEIRRETRVVSEERRPTERPYQVLVPIANPESARPLVELASAIARRNDGEVLLTSVVTIPVQTPLEDGLQFVSDEPQMLEEAMQYAPDDVPIHRTVTLGRGVGRSITNIAYQRDSELILLGWRGRRRQSSEFVLGSTIDTVVENPPCDLAVAKLTAAREPRQILVPITRSSHAAFAAEIATSFAQYWDANVTLLHVSEPDSNNFETTMATLRETVSDEEVAVSTASVAGTDVTDAILSYAGEKEVDTIVLGAAREGILRRVLFGDIPERVGEAFDGRVVMVKKHSPLRSVFRQWVRKWLGRRIEK</sequence>
<dbReference type="CDD" id="cd00293">
    <property type="entry name" value="USP-like"/>
    <property type="match status" value="1"/>
</dbReference>
<evidence type="ECO:0000259" key="7">
    <source>
        <dbReference type="Pfam" id="PF00582"/>
    </source>
</evidence>
<dbReference type="AlphaFoldDB" id="A0A1N7CX88"/>
<evidence type="ECO:0000256" key="4">
    <source>
        <dbReference type="ARBA" id="ARBA00022989"/>
    </source>
</evidence>
<dbReference type="GO" id="GO:0005886">
    <property type="term" value="C:plasma membrane"/>
    <property type="evidence" value="ECO:0007669"/>
    <property type="project" value="UniProtKB-SubCell"/>
</dbReference>
<proteinExistence type="predicted"/>
<keyword evidence="5 6" id="KW-0472">Membrane</keyword>
<protein>
    <submittedName>
        <fullName evidence="8">Cationic amino acid:proton symporter, ABT family</fullName>
    </submittedName>
</protein>
<dbReference type="Gene3D" id="1.20.1740.10">
    <property type="entry name" value="Amino acid/polyamine transporter I"/>
    <property type="match status" value="1"/>
</dbReference>
<dbReference type="Pfam" id="PF00582">
    <property type="entry name" value="Usp"/>
    <property type="match status" value="2"/>
</dbReference>
<feature type="transmembrane region" description="Helical" evidence="6">
    <location>
        <begin position="56"/>
        <end position="76"/>
    </location>
</feature>
<dbReference type="RefSeq" id="WP_076431241.1">
    <property type="nucleotide sequence ID" value="NZ_FTNO01000003.1"/>
</dbReference>
<dbReference type="OrthoDB" id="43026at2157"/>
<dbReference type="EMBL" id="FTNO01000003">
    <property type="protein sequence ID" value="SIR68258.1"/>
    <property type="molecule type" value="Genomic_DNA"/>
</dbReference>
<evidence type="ECO:0000256" key="2">
    <source>
        <dbReference type="ARBA" id="ARBA00022475"/>
    </source>
</evidence>
<feature type="transmembrane region" description="Helical" evidence="6">
    <location>
        <begin position="109"/>
        <end position="135"/>
    </location>
</feature>
<dbReference type="PANTHER" id="PTHR42770:SF11">
    <property type="entry name" value="INNER MEMBRANE TRANSPORT PROTEIN YBAT"/>
    <property type="match status" value="1"/>
</dbReference>
<dbReference type="Pfam" id="PF13520">
    <property type="entry name" value="AA_permease_2"/>
    <property type="match status" value="1"/>
</dbReference>
<feature type="transmembrane region" description="Helical" evidence="6">
    <location>
        <begin position="379"/>
        <end position="397"/>
    </location>
</feature>
<keyword evidence="3 6" id="KW-0812">Transmembrane</keyword>
<dbReference type="InterPro" id="IPR006016">
    <property type="entry name" value="UspA"/>
</dbReference>
<keyword evidence="9" id="KW-1185">Reference proteome</keyword>
<evidence type="ECO:0000313" key="8">
    <source>
        <dbReference type="EMBL" id="SIR68258.1"/>
    </source>
</evidence>